<name>A0A8S1EBJ7_9PELO</name>
<dbReference type="EMBL" id="CADEPM010000001">
    <property type="protein sequence ID" value="CAB3397031.1"/>
    <property type="molecule type" value="Genomic_DNA"/>
</dbReference>
<feature type="transmembrane region" description="Helical" evidence="1">
    <location>
        <begin position="282"/>
        <end position="303"/>
    </location>
</feature>
<feature type="transmembrane region" description="Helical" evidence="1">
    <location>
        <begin position="89"/>
        <end position="109"/>
    </location>
</feature>
<evidence type="ECO:0000256" key="1">
    <source>
        <dbReference type="SAM" id="Phobius"/>
    </source>
</evidence>
<evidence type="ECO:0000313" key="2">
    <source>
        <dbReference type="EMBL" id="CAB3397031.1"/>
    </source>
</evidence>
<accession>A0A8S1EBJ7</accession>
<protein>
    <submittedName>
        <fullName evidence="2">Uncharacterized protein</fullName>
    </submittedName>
</protein>
<dbReference type="AlphaFoldDB" id="A0A8S1EBJ7"/>
<dbReference type="InterPro" id="IPR004950">
    <property type="entry name" value="DUF267_CAE_spp"/>
</dbReference>
<keyword evidence="1" id="KW-0472">Membrane</keyword>
<reference evidence="2 3" key="1">
    <citation type="submission" date="2020-04" db="EMBL/GenBank/DDBJ databases">
        <authorList>
            <person name="Laetsch R D."/>
            <person name="Stevens L."/>
            <person name="Kumar S."/>
            <person name="Blaxter L. M."/>
        </authorList>
    </citation>
    <scope>NUCLEOTIDE SEQUENCE [LARGE SCALE GENOMIC DNA]</scope>
</reference>
<feature type="transmembrane region" description="Helical" evidence="1">
    <location>
        <begin position="166"/>
        <end position="191"/>
    </location>
</feature>
<feature type="transmembrane region" description="Helical" evidence="1">
    <location>
        <begin position="212"/>
        <end position="237"/>
    </location>
</feature>
<keyword evidence="1" id="KW-1133">Transmembrane helix</keyword>
<gene>
    <name evidence="2" type="ORF">CBOVIS_LOCUS502</name>
</gene>
<feature type="transmembrane region" description="Helical" evidence="1">
    <location>
        <begin position="257"/>
        <end position="275"/>
    </location>
</feature>
<comment type="caution">
    <text evidence="2">The sequence shown here is derived from an EMBL/GenBank/DDBJ whole genome shotgun (WGS) entry which is preliminary data.</text>
</comment>
<evidence type="ECO:0000313" key="3">
    <source>
        <dbReference type="Proteomes" id="UP000494206"/>
    </source>
</evidence>
<dbReference type="OrthoDB" id="5786439at2759"/>
<keyword evidence="1" id="KW-0812">Transmembrane</keyword>
<sequence length="393" mass="44165">MPPNPTAQRPSSSFDMMFSDKAQPVDLLGPYRYIIKLTGLDCSAVTSSKKCASRLITAFAILVILSQFFRTIVLFSSEGPVLSFAWAESNMFAFMGIHGITCAFCLFGWTKNKFLSNLVDGLRQLAQLRPIPLFFCVFGYSINAAFEEKFLLGGHVVKPYLYVLMPILTFYTILIVSCTLTIYVVGNVALTRELEYMNCEIEKQSKDNNLKVLIDFVLIPIFIHSGYCCAICFQFKTNEILELVQTSNNSLGSYGKFGPIFGFFGIINAIYISSFSGTIPSLPYTCLIITMFSDIAIVLFTLIPPSKLQEEIEKTAKIIMLDSDIESTKEPQLYHTYRIMCDRSLRFDTALYVLNGFPINSRSFNVAMFIIPNIGAVLILLKKCLEYNGIKVQ</sequence>
<feature type="transmembrane region" description="Helical" evidence="1">
    <location>
        <begin position="363"/>
        <end position="381"/>
    </location>
</feature>
<organism evidence="2 3">
    <name type="scientific">Caenorhabditis bovis</name>
    <dbReference type="NCBI Taxonomy" id="2654633"/>
    <lineage>
        <taxon>Eukaryota</taxon>
        <taxon>Metazoa</taxon>
        <taxon>Ecdysozoa</taxon>
        <taxon>Nematoda</taxon>
        <taxon>Chromadorea</taxon>
        <taxon>Rhabditida</taxon>
        <taxon>Rhabditina</taxon>
        <taxon>Rhabditomorpha</taxon>
        <taxon>Rhabditoidea</taxon>
        <taxon>Rhabditidae</taxon>
        <taxon>Peloderinae</taxon>
        <taxon>Caenorhabditis</taxon>
    </lineage>
</organism>
<dbReference type="Pfam" id="PF03268">
    <property type="entry name" value="DUF267"/>
    <property type="match status" value="2"/>
</dbReference>
<dbReference type="PANTHER" id="PTHR31930:SF1">
    <property type="entry name" value="SERPENTINE RECEPTOR, CLASS R"/>
    <property type="match status" value="1"/>
</dbReference>
<dbReference type="PANTHER" id="PTHR31930">
    <property type="entry name" value="SERPENTINE RECEPTOR, CLASS R"/>
    <property type="match status" value="1"/>
</dbReference>
<feature type="transmembrane region" description="Helical" evidence="1">
    <location>
        <begin position="130"/>
        <end position="146"/>
    </location>
</feature>
<proteinExistence type="predicted"/>
<dbReference type="Proteomes" id="UP000494206">
    <property type="component" value="Unassembled WGS sequence"/>
</dbReference>
<feature type="transmembrane region" description="Helical" evidence="1">
    <location>
        <begin position="55"/>
        <end position="77"/>
    </location>
</feature>
<keyword evidence="3" id="KW-1185">Reference proteome</keyword>